<feature type="region of interest" description="Disordered" evidence="1">
    <location>
        <begin position="758"/>
        <end position="786"/>
    </location>
</feature>
<dbReference type="InterPro" id="IPR012341">
    <property type="entry name" value="6hp_glycosidase-like_sf"/>
</dbReference>
<dbReference type="SUPFAM" id="SSF48208">
    <property type="entry name" value="Six-hairpin glycosidases"/>
    <property type="match status" value="1"/>
</dbReference>
<keyword evidence="5" id="KW-1185">Reference proteome</keyword>
<evidence type="ECO:0000259" key="3">
    <source>
        <dbReference type="Pfam" id="PF22124"/>
    </source>
</evidence>
<proteinExistence type="predicted"/>
<name>A0ABV1TMX1_9ACTN</name>
<sequence>MTTSPRHRRRISALLATALVALGLTTLQGGTSAAAQRLGDPIAAQALRDPTAAQALSTVARFQGEWNSPPTTLSGGETVDAPLLGNGDVGVAVGGSVDDQTFYLGKNDFFSTATNGIEPLGRIVLSVPGLAGSGYHVVQDIARAQVEGTYTLGAEKLSSTSWVSATRNLFVTTLRLSGSRPQQATVTVQDGLGKTPATSSGDGVLDADVQAGTTDAPGDPHARISTSVRGTAASISGNRISLSLRPGVTYTVTAAIQSSHDTPRYQSVAHADAAPSRGSLDRLHAAHESWWREYWSRSFVQIPDQAVEKSWYGSLYLLGSVSRSGKYAPGLWGNWITGEMNWYGDYHANYNYEAAFYPTLSTNHVAQMGNYDDPVLDWMPRGKAKAAAAGYQGVLYPVGISPNGTSAADDLYNQKSDAVNFASDMVMKYEYTRSASYARKVLPYLEQVGLFWQHYLTWDAATGTYDIQNDAPQEGGVYPQTNSILSLGLVHLLFQGLVDMSKDLHINGSLVPAWQHIDKNLAPLPTMTRNGQTVFRQTSEGSGWVTDGNDVAVQAVYPGLQVGLNSSADLLQTARNTVAQLDNWHSDNSPATLYAAAAAVGYNPSTLMEELHSEATAHSYPNMAVHHYGGGVENLNVTTSGLDEMLLQSFQHDIKVFPDWPANSNAKFGGLLAYDGFLVSSSIRDNAVEYVRITSRSGRDLTFTNPWPGRTMEYYVNGVHQGTLSGTTIKLHTKVGESIDLAPAGTSEATVRHELSQPAEAATASSLTTGFETGQTQPTWTDTVDNVDTNGDGDYGVTGLCCGLTGPQAAVRTGEQAHTGDAALMYSGYANGGSYDHAYMQVYGFNGAPLTVRDDTELSYWILPQSNATTPWVDAGSDNSTCVAVDLVFTDGSDLRDSGATDRSGNGIHPARQCGHLTPDTWNHVTVDLGRVKAGQAISKVLLGFDRSGATGGYRGYVDDLSIG</sequence>
<dbReference type="Pfam" id="PF22124">
    <property type="entry name" value="Glyco_hydro_95_cat"/>
    <property type="match status" value="1"/>
</dbReference>
<evidence type="ECO:0000256" key="2">
    <source>
        <dbReference type="SAM" id="SignalP"/>
    </source>
</evidence>
<feature type="signal peptide" evidence="2">
    <location>
        <begin position="1"/>
        <end position="29"/>
    </location>
</feature>
<dbReference type="Gene3D" id="2.70.98.50">
    <property type="entry name" value="putative glycoside hydrolase family protein from bacillus halodurans"/>
    <property type="match status" value="1"/>
</dbReference>
<feature type="chain" id="PRO_5045650139" description="Glycosyl hydrolase family 95 catalytic domain-containing protein" evidence="2">
    <location>
        <begin position="30"/>
        <end position="964"/>
    </location>
</feature>
<keyword evidence="2" id="KW-0732">Signal</keyword>
<dbReference type="InterPro" id="IPR008928">
    <property type="entry name" value="6-hairpin_glycosidase_sf"/>
</dbReference>
<comment type="caution">
    <text evidence="4">The sequence shown here is derived from an EMBL/GenBank/DDBJ whole genome shotgun (WGS) entry which is preliminary data.</text>
</comment>
<dbReference type="InterPro" id="IPR013780">
    <property type="entry name" value="Glyco_hydro_b"/>
</dbReference>
<dbReference type="InterPro" id="IPR054363">
    <property type="entry name" value="GH95_cat"/>
</dbReference>
<dbReference type="Gene3D" id="1.50.10.10">
    <property type="match status" value="1"/>
</dbReference>
<organism evidence="4 5">
    <name type="scientific">Streptomyces sp. 900105755</name>
    <dbReference type="NCBI Taxonomy" id="3154389"/>
    <lineage>
        <taxon>Bacteria</taxon>
        <taxon>Bacillati</taxon>
        <taxon>Actinomycetota</taxon>
        <taxon>Actinomycetes</taxon>
        <taxon>Kitasatosporales</taxon>
        <taxon>Streptomycetaceae</taxon>
        <taxon>Streptomyces</taxon>
    </lineage>
</organism>
<dbReference type="RefSeq" id="WP_351959762.1">
    <property type="nucleotide sequence ID" value="NZ_JBEOZM010000016.1"/>
</dbReference>
<dbReference type="Proteomes" id="UP001490365">
    <property type="component" value="Unassembled WGS sequence"/>
</dbReference>
<evidence type="ECO:0000313" key="5">
    <source>
        <dbReference type="Proteomes" id="UP001490365"/>
    </source>
</evidence>
<evidence type="ECO:0000313" key="4">
    <source>
        <dbReference type="EMBL" id="MER6271380.1"/>
    </source>
</evidence>
<reference evidence="4 5" key="1">
    <citation type="submission" date="2024-06" db="EMBL/GenBank/DDBJ databases">
        <title>The Natural Products Discovery Center: Release of the First 8490 Sequenced Strains for Exploring Actinobacteria Biosynthetic Diversity.</title>
        <authorList>
            <person name="Kalkreuter E."/>
            <person name="Kautsar S.A."/>
            <person name="Yang D."/>
            <person name="Bader C.D."/>
            <person name="Teijaro C.N."/>
            <person name="Fluegel L."/>
            <person name="Davis C.M."/>
            <person name="Simpson J.R."/>
            <person name="Lauterbach L."/>
            <person name="Steele A.D."/>
            <person name="Gui C."/>
            <person name="Meng S."/>
            <person name="Li G."/>
            <person name="Viehrig K."/>
            <person name="Ye F."/>
            <person name="Su P."/>
            <person name="Kiefer A.F."/>
            <person name="Nichols A."/>
            <person name="Cepeda A.J."/>
            <person name="Yan W."/>
            <person name="Fan B."/>
            <person name="Jiang Y."/>
            <person name="Adhikari A."/>
            <person name="Zheng C.-J."/>
            <person name="Schuster L."/>
            <person name="Cowan T.M."/>
            <person name="Smanski M.J."/>
            <person name="Chevrette M.G."/>
            <person name="De Carvalho L.P.S."/>
            <person name="Shen B."/>
        </authorList>
    </citation>
    <scope>NUCLEOTIDE SEQUENCE [LARGE SCALE GENOMIC DNA]</scope>
    <source>
        <strain evidence="4 5">NPDC001694</strain>
    </source>
</reference>
<feature type="domain" description="Glycosyl hydrolase family 95 catalytic" evidence="3">
    <location>
        <begin position="315"/>
        <end position="600"/>
    </location>
</feature>
<protein>
    <recommendedName>
        <fullName evidence="3">Glycosyl hydrolase family 95 catalytic domain-containing protein</fullName>
    </recommendedName>
</protein>
<gene>
    <name evidence="4" type="ORF">ABT211_29415</name>
</gene>
<dbReference type="PANTHER" id="PTHR31084:SF0">
    <property type="entry name" value="ALPHA-L-FUCOSIDASE 2"/>
    <property type="match status" value="1"/>
</dbReference>
<dbReference type="Gene3D" id="2.60.40.1180">
    <property type="entry name" value="Golgi alpha-mannosidase II"/>
    <property type="match status" value="1"/>
</dbReference>
<feature type="compositionally biased region" description="Polar residues" evidence="1">
    <location>
        <begin position="763"/>
        <end position="780"/>
    </location>
</feature>
<dbReference type="EMBL" id="JBEOZM010000016">
    <property type="protein sequence ID" value="MER6271380.1"/>
    <property type="molecule type" value="Genomic_DNA"/>
</dbReference>
<accession>A0ABV1TMX1</accession>
<dbReference type="PANTHER" id="PTHR31084">
    <property type="entry name" value="ALPHA-L-FUCOSIDASE 2"/>
    <property type="match status" value="1"/>
</dbReference>
<evidence type="ECO:0000256" key="1">
    <source>
        <dbReference type="SAM" id="MobiDB-lite"/>
    </source>
</evidence>